<dbReference type="AlphaFoldDB" id="A0A3L7E053"/>
<evidence type="ECO:0000313" key="3">
    <source>
        <dbReference type="Proteomes" id="UP000265509"/>
    </source>
</evidence>
<evidence type="ECO:0000313" key="2">
    <source>
        <dbReference type="EMBL" id="RLQ22894.1"/>
    </source>
</evidence>
<reference evidence="2 3" key="1">
    <citation type="submission" date="2018-07" db="EMBL/GenBank/DDBJ databases">
        <title>Halioglobus sp. genome submission.</title>
        <authorList>
            <person name="Ye M.-Q."/>
            <person name="Du Z.-J."/>
        </authorList>
    </citation>
    <scope>NUCLEOTIDE SEQUENCE [LARGE SCALE GENOMIC DNA]</scope>
    <source>
        <strain evidence="2 3">U0301</strain>
    </source>
</reference>
<dbReference type="Proteomes" id="UP000265509">
    <property type="component" value="Unassembled WGS sequence"/>
</dbReference>
<keyword evidence="1" id="KW-1133">Transmembrane helix</keyword>
<dbReference type="OrthoDB" id="7632396at2"/>
<dbReference type="EMBL" id="QRAN01000004">
    <property type="protein sequence ID" value="RLQ22894.1"/>
    <property type="molecule type" value="Genomic_DNA"/>
</dbReference>
<evidence type="ECO:0000256" key="1">
    <source>
        <dbReference type="SAM" id="Phobius"/>
    </source>
</evidence>
<dbReference type="Pfam" id="PF16357">
    <property type="entry name" value="PepSY_TM_like_2"/>
    <property type="match status" value="1"/>
</dbReference>
<keyword evidence="1" id="KW-0812">Transmembrane</keyword>
<proteinExistence type="predicted"/>
<protein>
    <recommendedName>
        <fullName evidence="4">PepSY-associated TM region</fullName>
    </recommendedName>
</protein>
<name>A0A3L7E053_9GAMM</name>
<gene>
    <name evidence="2" type="ORF">DWB85_05465</name>
</gene>
<accession>A0A3L7E053</accession>
<sequence length="179" mass="19317">MDRKLLIKIHMYLAAFFVPAVLLVAISGGLYLLGIKGEVNEQTIYSKAGASIDTDSSSLQADVDALLQEAGVESFSYEYVKVSGNRLYTRPTSSDHYVVESTASGLDIIQAEPSLQQRLIELHKGHGPGAFKTFQKVFALGLLFIMLSGLWLGLANARLRRSTLATAGAGLVVFALLLV</sequence>
<feature type="transmembrane region" description="Helical" evidence="1">
    <location>
        <begin position="12"/>
        <end position="33"/>
    </location>
</feature>
<dbReference type="RefSeq" id="WP_117953200.1">
    <property type="nucleotide sequence ID" value="NZ_QRAN01000004.1"/>
</dbReference>
<organism evidence="2 3">
    <name type="scientific">Seongchinamella sediminis</name>
    <dbReference type="NCBI Taxonomy" id="2283635"/>
    <lineage>
        <taxon>Bacteria</taxon>
        <taxon>Pseudomonadati</taxon>
        <taxon>Pseudomonadota</taxon>
        <taxon>Gammaproteobacteria</taxon>
        <taxon>Cellvibrionales</taxon>
        <taxon>Halieaceae</taxon>
        <taxon>Seongchinamella</taxon>
    </lineage>
</organism>
<evidence type="ECO:0008006" key="4">
    <source>
        <dbReference type="Google" id="ProtNLM"/>
    </source>
</evidence>
<feature type="transmembrane region" description="Helical" evidence="1">
    <location>
        <begin position="137"/>
        <end position="155"/>
    </location>
</feature>
<dbReference type="InterPro" id="IPR032307">
    <property type="entry name" value="PepSY_TM-like_2"/>
</dbReference>
<keyword evidence="3" id="KW-1185">Reference proteome</keyword>
<comment type="caution">
    <text evidence="2">The sequence shown here is derived from an EMBL/GenBank/DDBJ whole genome shotgun (WGS) entry which is preliminary data.</text>
</comment>
<keyword evidence="1" id="KW-0472">Membrane</keyword>
<feature type="transmembrane region" description="Helical" evidence="1">
    <location>
        <begin position="162"/>
        <end position="178"/>
    </location>
</feature>